<keyword evidence="10 19" id="KW-0418">Kinase</keyword>
<dbReference type="Gene3D" id="3.30.450.40">
    <property type="match status" value="1"/>
</dbReference>
<dbReference type="CDD" id="cd16922">
    <property type="entry name" value="HATPase_EvgS-ArcB-TorS-like"/>
    <property type="match status" value="1"/>
</dbReference>
<dbReference type="PRINTS" id="PR00344">
    <property type="entry name" value="BCTRLSENSOR"/>
</dbReference>
<dbReference type="SMART" id="SM00387">
    <property type="entry name" value="HATPase_c"/>
    <property type="match status" value="1"/>
</dbReference>
<protein>
    <recommendedName>
        <fullName evidence="19">Ethylene receptor</fullName>
    </recommendedName>
</protein>
<keyword evidence="11 19" id="KW-0256">Endoplasmic reticulum</keyword>
<dbReference type="Pfam" id="PF01590">
    <property type="entry name" value="GAF"/>
    <property type="match status" value="1"/>
</dbReference>
<keyword evidence="26" id="KW-1185">Reference proteome</keyword>
<dbReference type="Pfam" id="PF00072">
    <property type="entry name" value="Response_reg"/>
    <property type="match status" value="1"/>
</dbReference>
<keyword evidence="21" id="KW-0175">Coiled coil</keyword>
<evidence type="ECO:0000256" key="7">
    <source>
        <dbReference type="ARBA" id="ARBA00022723"/>
    </source>
</evidence>
<comment type="subcellular location">
    <subcellularLocation>
        <location evidence="2">Endoplasmic reticulum membrane</location>
        <topology evidence="2">Multi-pass membrane protein</topology>
    </subcellularLocation>
</comment>
<dbReference type="SMART" id="SM00448">
    <property type="entry name" value="REC"/>
    <property type="match status" value="1"/>
</dbReference>
<dbReference type="Pfam" id="PF25487">
    <property type="entry name" value="ETR1_N"/>
    <property type="match status" value="1"/>
</dbReference>
<keyword evidence="15 19" id="KW-0902">Two-component regulatory system</keyword>
<evidence type="ECO:0000256" key="1">
    <source>
        <dbReference type="ARBA" id="ARBA00001935"/>
    </source>
</evidence>
<dbReference type="CDD" id="cd19933">
    <property type="entry name" value="REC_ETR-like"/>
    <property type="match status" value="1"/>
</dbReference>
<dbReference type="SUPFAM" id="SSF47384">
    <property type="entry name" value="Homodimeric domain of signal transducing histidine kinase"/>
    <property type="match status" value="1"/>
</dbReference>
<evidence type="ECO:0000256" key="14">
    <source>
        <dbReference type="ARBA" id="ARBA00023008"/>
    </source>
</evidence>
<evidence type="ECO:0000256" key="11">
    <source>
        <dbReference type="ARBA" id="ARBA00022824"/>
    </source>
</evidence>
<comment type="function">
    <text evidence="19">May act early in the ethylene signal transduction pathway, possibly as an ethylene receptor, or as a regulator of the pathway.</text>
</comment>
<organism evidence="25 26">
    <name type="scientific">Sphagnum troendelagicum</name>
    <dbReference type="NCBI Taxonomy" id="128251"/>
    <lineage>
        <taxon>Eukaryota</taxon>
        <taxon>Viridiplantae</taxon>
        <taxon>Streptophyta</taxon>
        <taxon>Embryophyta</taxon>
        <taxon>Bryophyta</taxon>
        <taxon>Sphagnophytina</taxon>
        <taxon>Sphagnopsida</taxon>
        <taxon>Sphagnales</taxon>
        <taxon>Sphagnaceae</taxon>
        <taxon>Sphagnum</taxon>
    </lineage>
</organism>
<dbReference type="Proteomes" id="UP001497512">
    <property type="component" value="Chromosome 3"/>
</dbReference>
<dbReference type="PROSITE" id="PS50110">
    <property type="entry name" value="RESPONSE_REGULATORY"/>
    <property type="match status" value="1"/>
</dbReference>
<dbReference type="SMART" id="SM00388">
    <property type="entry name" value="HisKA"/>
    <property type="match status" value="1"/>
</dbReference>
<comment type="similarity">
    <text evidence="3 19">Belongs to the ethylene receptor family.</text>
</comment>
<evidence type="ECO:0000256" key="6">
    <source>
        <dbReference type="ARBA" id="ARBA00022692"/>
    </source>
</evidence>
<keyword evidence="5 19" id="KW-0808">Transferase</keyword>
<evidence type="ECO:0000256" key="16">
    <source>
        <dbReference type="ARBA" id="ARBA00023136"/>
    </source>
</evidence>
<evidence type="ECO:0000256" key="12">
    <source>
        <dbReference type="ARBA" id="ARBA00022840"/>
    </source>
</evidence>
<dbReference type="InterPro" id="IPR003661">
    <property type="entry name" value="HisK_dim/P_dom"/>
</dbReference>
<evidence type="ECO:0000256" key="8">
    <source>
        <dbReference type="ARBA" id="ARBA00022741"/>
    </source>
</evidence>
<evidence type="ECO:0000256" key="2">
    <source>
        <dbReference type="ARBA" id="ARBA00004477"/>
    </source>
</evidence>
<dbReference type="Pfam" id="PF02518">
    <property type="entry name" value="HATPase_c"/>
    <property type="match status" value="1"/>
</dbReference>
<dbReference type="InterPro" id="IPR001789">
    <property type="entry name" value="Sig_transdc_resp-reg_receiver"/>
</dbReference>
<evidence type="ECO:0000259" key="23">
    <source>
        <dbReference type="PROSITE" id="PS50109"/>
    </source>
</evidence>
<dbReference type="SMART" id="SM00065">
    <property type="entry name" value="GAF"/>
    <property type="match status" value="1"/>
</dbReference>
<dbReference type="InterPro" id="IPR029016">
    <property type="entry name" value="GAF-like_dom_sf"/>
</dbReference>
<comment type="cofactor">
    <cofactor evidence="1 19">
        <name>Cu cation</name>
        <dbReference type="ChEBI" id="CHEBI:23378"/>
    </cofactor>
</comment>
<dbReference type="PIRSF" id="PIRSF026389">
    <property type="entry name" value="Ethyln_sen_HK"/>
    <property type="match status" value="1"/>
</dbReference>
<evidence type="ECO:0000256" key="21">
    <source>
        <dbReference type="SAM" id="Coils"/>
    </source>
</evidence>
<feature type="transmembrane region" description="Helical" evidence="22">
    <location>
        <begin position="100"/>
        <end position="128"/>
    </location>
</feature>
<feature type="domain" description="Response regulatory" evidence="24">
    <location>
        <begin position="635"/>
        <end position="754"/>
    </location>
</feature>
<keyword evidence="16 19" id="KW-0472">Membrane</keyword>
<dbReference type="PANTHER" id="PTHR24423:SF633">
    <property type="entry name" value="ETHYLENE RECEPTOR 2"/>
    <property type="match status" value="1"/>
</dbReference>
<sequence>MAATGSGTPAAGCNCEEDWGLQELITRCQLASDFLIALAYFSIPLELVYFVSFSHVFPFRWVIIQFGAFIVLCGLTHFISIWTYGPRDKDLGPQERDVSFLIILAQTILKIATALVSCATAITLVHIIPELLHVKVRELFLKHKAAELDREMGIIKTQEEAGRHVRMLTHEIRSTLDRHTILNTTLVELVKTLNLENCTIWMPNAEGNALELTHELERRLVQVFPLTVSAADPTVQKIVRTSQAVVIEPNCELGKASNHRHLAGAMAAVRLPLLHVSNFKGGTPEVVSASYAILVLVLPGESGHRRTWRPHEIEMVEVVADQVAVALSHAAVLEDSQRTRDKLVEQNKALQQARQEAETAIRARNDFLAVMNHEMRTPMHAIIALSSLLHEGNLSSEQRGMVDTVVKSSSLLSTLINDVLDFSRLEDGSLHLEMQPFELPTVLREAGNLAKPMAKGKGLDFLFDVAADVPTYVIGDEKRLLQTMLNVIGNAVKFTKTGSVSVVVSLERLDGFVRRDPRNPGWCPVPCDGFVYIRIVVKDTGLGVRENDIPRLFQKFVQADSTTTRRYGGTGLGLALCKKFVQLMNGHIWIESEGLGKGSVVTFIVRLQRLSSSTSEIERPIWEENLNKATLQGLKVLVTDDNSVNRIVTRRLLDRLGCNTTVVESGHQCLAALSQPGSGFKVLLLDLCMPEMDGFEVAMQIKQKVRPEDRPLVVALTANTDKGTCDRCYQIGMDGVVLKPISLAEMSNTLCNLLQNLKSSSYGPHNGTVR</sequence>
<evidence type="ECO:0000256" key="18">
    <source>
        <dbReference type="ARBA" id="ARBA00023170"/>
    </source>
</evidence>
<evidence type="ECO:0000313" key="26">
    <source>
        <dbReference type="Proteomes" id="UP001497512"/>
    </source>
</evidence>
<feature type="transmembrane region" description="Helical" evidence="22">
    <location>
        <begin position="59"/>
        <end position="79"/>
    </location>
</feature>
<evidence type="ECO:0000313" key="25">
    <source>
        <dbReference type="EMBL" id="CAK9218847.1"/>
    </source>
</evidence>
<evidence type="ECO:0000256" key="3">
    <source>
        <dbReference type="ARBA" id="ARBA00009842"/>
    </source>
</evidence>
<keyword evidence="13 22" id="KW-1133">Transmembrane helix</keyword>
<reference evidence="25" key="1">
    <citation type="submission" date="2024-02" db="EMBL/GenBank/DDBJ databases">
        <authorList>
            <consortium name="ELIXIR-Norway"/>
            <consortium name="Elixir Norway"/>
        </authorList>
    </citation>
    <scope>NUCLEOTIDE SEQUENCE</scope>
</reference>
<dbReference type="SUPFAM" id="SSF52172">
    <property type="entry name" value="CheY-like"/>
    <property type="match status" value="1"/>
</dbReference>
<name>A0ABP0UDW3_9BRYO</name>
<dbReference type="InterPro" id="IPR036097">
    <property type="entry name" value="HisK_dim/P_sf"/>
</dbReference>
<dbReference type="PANTHER" id="PTHR24423">
    <property type="entry name" value="TWO-COMPONENT SENSOR HISTIDINE KINASE"/>
    <property type="match status" value="1"/>
</dbReference>
<evidence type="ECO:0000259" key="24">
    <source>
        <dbReference type="PROSITE" id="PS50110"/>
    </source>
</evidence>
<dbReference type="Gene3D" id="3.30.565.10">
    <property type="entry name" value="Histidine kinase-like ATPase, C-terminal domain"/>
    <property type="match status" value="1"/>
</dbReference>
<dbReference type="SUPFAM" id="SSF55781">
    <property type="entry name" value="GAF domain-like"/>
    <property type="match status" value="1"/>
</dbReference>
<dbReference type="Gene3D" id="3.40.50.2300">
    <property type="match status" value="1"/>
</dbReference>
<dbReference type="PROSITE" id="PS50109">
    <property type="entry name" value="HIS_KIN"/>
    <property type="match status" value="1"/>
</dbReference>
<evidence type="ECO:0000256" key="17">
    <source>
        <dbReference type="ARBA" id="ARBA00023157"/>
    </source>
</evidence>
<dbReference type="InterPro" id="IPR036890">
    <property type="entry name" value="HATPase_C_sf"/>
</dbReference>
<dbReference type="EMBL" id="OZ019895">
    <property type="protein sequence ID" value="CAK9218847.1"/>
    <property type="molecule type" value="Genomic_DNA"/>
</dbReference>
<feature type="modified residue" description="4-aspartylphosphate" evidence="20">
    <location>
        <position position="686"/>
    </location>
</feature>
<gene>
    <name evidence="25" type="ORF">CSSPTR1EN2_LOCUS14189</name>
</gene>
<keyword evidence="14 19" id="KW-0186">Copper</keyword>
<dbReference type="InterPro" id="IPR014525">
    <property type="entry name" value="ETR"/>
</dbReference>
<keyword evidence="7 19" id="KW-0479">Metal-binding</keyword>
<dbReference type="Pfam" id="PF00512">
    <property type="entry name" value="HisKA"/>
    <property type="match status" value="1"/>
</dbReference>
<dbReference type="InterPro" id="IPR003018">
    <property type="entry name" value="GAF"/>
</dbReference>
<dbReference type="InterPro" id="IPR004358">
    <property type="entry name" value="Sig_transdc_His_kin-like_C"/>
</dbReference>
<accession>A0ABP0UDW3</accession>
<evidence type="ECO:0000256" key="4">
    <source>
        <dbReference type="ARBA" id="ARBA00022553"/>
    </source>
</evidence>
<feature type="coiled-coil region" evidence="21">
    <location>
        <begin position="333"/>
        <end position="363"/>
    </location>
</feature>
<dbReference type="InterPro" id="IPR058544">
    <property type="entry name" value="ETR1_N"/>
</dbReference>
<evidence type="ECO:0000256" key="15">
    <source>
        <dbReference type="ARBA" id="ARBA00023012"/>
    </source>
</evidence>
<evidence type="ECO:0000256" key="13">
    <source>
        <dbReference type="ARBA" id="ARBA00022989"/>
    </source>
</evidence>
<keyword evidence="12 19" id="KW-0067">ATP-binding</keyword>
<dbReference type="InterPro" id="IPR011006">
    <property type="entry name" value="CheY-like_superfamily"/>
</dbReference>
<keyword evidence="6 22" id="KW-0812">Transmembrane</keyword>
<keyword evidence="8 19" id="KW-0547">Nucleotide-binding</keyword>
<proteinExistence type="inferred from homology"/>
<evidence type="ECO:0000256" key="10">
    <source>
        <dbReference type="ARBA" id="ARBA00022777"/>
    </source>
</evidence>
<dbReference type="InterPro" id="IPR005467">
    <property type="entry name" value="His_kinase_dom"/>
</dbReference>
<evidence type="ECO:0000256" key="19">
    <source>
        <dbReference type="PIRNR" id="PIRNR026389"/>
    </source>
</evidence>
<keyword evidence="9 19" id="KW-0936">Ethylene signaling pathway</keyword>
<evidence type="ECO:0000256" key="22">
    <source>
        <dbReference type="SAM" id="Phobius"/>
    </source>
</evidence>
<keyword evidence="17" id="KW-1015">Disulfide bond</keyword>
<keyword evidence="4 20" id="KW-0597">Phosphoprotein</keyword>
<feature type="domain" description="Histidine kinase" evidence="23">
    <location>
        <begin position="370"/>
        <end position="609"/>
    </location>
</feature>
<dbReference type="Gene3D" id="1.10.287.130">
    <property type="match status" value="1"/>
</dbReference>
<evidence type="ECO:0000256" key="5">
    <source>
        <dbReference type="ARBA" id="ARBA00022679"/>
    </source>
</evidence>
<evidence type="ECO:0000256" key="20">
    <source>
        <dbReference type="PROSITE-ProRule" id="PRU00169"/>
    </source>
</evidence>
<feature type="transmembrane region" description="Helical" evidence="22">
    <location>
        <begin position="34"/>
        <end position="53"/>
    </location>
</feature>
<dbReference type="SUPFAM" id="SSF55874">
    <property type="entry name" value="ATPase domain of HSP90 chaperone/DNA topoisomerase II/histidine kinase"/>
    <property type="match status" value="1"/>
</dbReference>
<evidence type="ECO:0000256" key="9">
    <source>
        <dbReference type="ARBA" id="ARBA00022745"/>
    </source>
</evidence>
<dbReference type="CDD" id="cd00082">
    <property type="entry name" value="HisKA"/>
    <property type="match status" value="1"/>
</dbReference>
<dbReference type="InterPro" id="IPR003594">
    <property type="entry name" value="HATPase_dom"/>
</dbReference>
<keyword evidence="18 19" id="KW-0675">Receptor</keyword>